<evidence type="ECO:0000313" key="2">
    <source>
        <dbReference type="EMBL" id="MFC0526312.1"/>
    </source>
</evidence>
<gene>
    <name evidence="2" type="ORF">ACFFIA_01375</name>
</gene>
<evidence type="ECO:0000256" key="1">
    <source>
        <dbReference type="SAM" id="Phobius"/>
    </source>
</evidence>
<dbReference type="Proteomes" id="UP001589867">
    <property type="component" value="Unassembled WGS sequence"/>
</dbReference>
<reference evidence="2 3" key="1">
    <citation type="submission" date="2024-09" db="EMBL/GenBank/DDBJ databases">
        <authorList>
            <person name="Sun Q."/>
            <person name="Mori K."/>
        </authorList>
    </citation>
    <scope>NUCLEOTIDE SEQUENCE [LARGE SCALE GENOMIC DNA]</scope>
    <source>
        <strain evidence="2 3">TBRC 3947</strain>
    </source>
</reference>
<dbReference type="EMBL" id="JBHLUH010000004">
    <property type="protein sequence ID" value="MFC0526312.1"/>
    <property type="molecule type" value="Genomic_DNA"/>
</dbReference>
<keyword evidence="3" id="KW-1185">Reference proteome</keyword>
<keyword evidence="1" id="KW-0812">Transmembrane</keyword>
<proteinExistence type="predicted"/>
<name>A0ABV6LV64_9ACTN</name>
<accession>A0ABV6LV64</accession>
<dbReference type="RefSeq" id="WP_377244015.1">
    <property type="nucleotide sequence ID" value="NZ_JBHLUH010000004.1"/>
</dbReference>
<feature type="transmembrane region" description="Helical" evidence="1">
    <location>
        <begin position="122"/>
        <end position="145"/>
    </location>
</feature>
<organism evidence="2 3">
    <name type="scientific">Phytohabitans kaempferiae</name>
    <dbReference type="NCBI Taxonomy" id="1620943"/>
    <lineage>
        <taxon>Bacteria</taxon>
        <taxon>Bacillati</taxon>
        <taxon>Actinomycetota</taxon>
        <taxon>Actinomycetes</taxon>
        <taxon>Micromonosporales</taxon>
        <taxon>Micromonosporaceae</taxon>
    </lineage>
</organism>
<sequence length="157" mass="16628">MGKWSKAGALLLGTLALATAFVWAYAGALHEPTPREAPVGVVRGDSAAAELITALGPQLKAIEYADRHALIRREVYAVLAASVLGLTASTTPSLFRGMHRWNLPGLGSDLIKSVVYFDRKAAGWPITSLAIWAVAGMGVLLAAAAMRGRTLRHDSPR</sequence>
<evidence type="ECO:0000313" key="3">
    <source>
        <dbReference type="Proteomes" id="UP001589867"/>
    </source>
</evidence>
<protein>
    <recommendedName>
        <fullName evidence="4">ABC transporter permease</fullName>
    </recommendedName>
</protein>
<evidence type="ECO:0008006" key="4">
    <source>
        <dbReference type="Google" id="ProtNLM"/>
    </source>
</evidence>
<keyword evidence="1" id="KW-1133">Transmembrane helix</keyword>
<keyword evidence="1" id="KW-0472">Membrane</keyword>
<comment type="caution">
    <text evidence="2">The sequence shown here is derived from an EMBL/GenBank/DDBJ whole genome shotgun (WGS) entry which is preliminary data.</text>
</comment>